<dbReference type="InterPro" id="IPR027417">
    <property type="entry name" value="P-loop_NTPase"/>
</dbReference>
<keyword evidence="2" id="KW-0067">ATP-binding</keyword>
<dbReference type="PROSITE" id="PS50893">
    <property type="entry name" value="ABC_TRANSPORTER_2"/>
    <property type="match status" value="2"/>
</dbReference>
<protein>
    <submittedName>
        <fullName evidence="4">ABC transporter-like protein</fullName>
    </submittedName>
</protein>
<gene>
    <name evidence="4" type="primary">ybhF</name>
    <name evidence="4" type="ORF">NCTC12871_00024</name>
</gene>
<dbReference type="SMART" id="SM00382">
    <property type="entry name" value="AAA"/>
    <property type="match status" value="2"/>
</dbReference>
<evidence type="ECO:0000313" key="4">
    <source>
        <dbReference type="EMBL" id="VEJ08622.1"/>
    </source>
</evidence>
<reference evidence="4 5" key="1">
    <citation type="submission" date="2018-12" db="EMBL/GenBank/DDBJ databases">
        <authorList>
            <consortium name="Pathogen Informatics"/>
        </authorList>
    </citation>
    <scope>NUCLEOTIDE SEQUENCE [LARGE SCALE GENOMIC DNA]</scope>
    <source>
        <strain evidence="4 5">NCTC12871</strain>
    </source>
</reference>
<dbReference type="Pfam" id="PF00005">
    <property type="entry name" value="ABC_tran"/>
    <property type="match status" value="2"/>
</dbReference>
<feature type="domain" description="ABC transporter" evidence="3">
    <location>
        <begin position="344"/>
        <end position="573"/>
    </location>
</feature>
<feature type="domain" description="ABC transporter" evidence="3">
    <location>
        <begin position="8"/>
        <end position="245"/>
    </location>
</feature>
<dbReference type="PANTHER" id="PTHR43038:SF3">
    <property type="entry name" value="ABC TRANSPORTER G FAMILY MEMBER 20 ISOFORM X1"/>
    <property type="match status" value="1"/>
</dbReference>
<dbReference type="Proteomes" id="UP000279799">
    <property type="component" value="Chromosome"/>
</dbReference>
<dbReference type="GO" id="GO:0016887">
    <property type="term" value="F:ATP hydrolysis activity"/>
    <property type="evidence" value="ECO:0007669"/>
    <property type="project" value="InterPro"/>
</dbReference>
<dbReference type="InterPro" id="IPR017871">
    <property type="entry name" value="ABC_transporter-like_CS"/>
</dbReference>
<name>A0A448TRI5_9PAST</name>
<proteinExistence type="predicted"/>
<dbReference type="OrthoDB" id="9805029at2"/>
<dbReference type="SUPFAM" id="SSF52540">
    <property type="entry name" value="P-loop containing nucleoside triphosphate hydrolases"/>
    <property type="match status" value="2"/>
</dbReference>
<evidence type="ECO:0000256" key="1">
    <source>
        <dbReference type="ARBA" id="ARBA00022741"/>
    </source>
</evidence>
<organism evidence="4 5">
    <name type="scientific">Actinobacillus delphinicola</name>
    <dbReference type="NCBI Taxonomy" id="51161"/>
    <lineage>
        <taxon>Bacteria</taxon>
        <taxon>Pseudomonadati</taxon>
        <taxon>Pseudomonadota</taxon>
        <taxon>Gammaproteobacteria</taxon>
        <taxon>Pasteurellales</taxon>
        <taxon>Pasteurellaceae</taxon>
        <taxon>Actinobacillus</taxon>
    </lineage>
</organism>
<sequence length="602" mass="66555">MDFNAPVLAIHNVCKDFKGLAKNTTIHALTNLNYLIQGAPAIHAVAGPDGAGKSTFASLVAGIQTPTSGTVEIFGISPDLTNDEFIQTVSYLPQELGLYRELSVWENLEIFASIKNVPEREREKRFNELLKMTGLNGFEKREAQHLSGGMRQKLSLACALVGTPKLLILDEPTVGVDPLSRIEISKIIADRVKNGQMHCLLMTTLLSEAESAADVLFLQNGHTLAIGTPAQLKSQVAQRTFSIPRKPYEPQRRQFDREMQAFVRAEDAKSPYLDVVPSGEFLNVLLAENVDKSTLPTNIVSRPPNLEDAYCALTLPYFTEKNQSDSVTLSKIPLENIEQNPIVIKTQNIMKKFGDFVAVWDSSFEVKKGEIFGLLGPNGAGKTTTFRMMCGLSAPTKGEVFLEGKNLNTALSELRMKIGYAAQKFSLYALLSVEENLLYFGQSYGLGKKALRERIENCLQTLDLVAFRDTRAGLLPLGAQRSLTMAVALINSPDILFLDEPTSGADTASRREFWRRIASLSQQGTTTIVTTHFMEEAEYCDRILIQDAGHVLALGSPQEIREKSLVDGYPAQTVEQAFAVVVDNFRHQQNECVEKTKEDKVC</sequence>
<evidence type="ECO:0000259" key="3">
    <source>
        <dbReference type="PROSITE" id="PS50893"/>
    </source>
</evidence>
<evidence type="ECO:0000313" key="5">
    <source>
        <dbReference type="Proteomes" id="UP000279799"/>
    </source>
</evidence>
<dbReference type="InterPro" id="IPR003593">
    <property type="entry name" value="AAA+_ATPase"/>
</dbReference>
<dbReference type="Gene3D" id="3.40.50.300">
    <property type="entry name" value="P-loop containing nucleotide triphosphate hydrolases"/>
    <property type="match status" value="2"/>
</dbReference>
<dbReference type="GO" id="GO:0005524">
    <property type="term" value="F:ATP binding"/>
    <property type="evidence" value="ECO:0007669"/>
    <property type="project" value="UniProtKB-KW"/>
</dbReference>
<dbReference type="EMBL" id="LR134510">
    <property type="protein sequence ID" value="VEJ08622.1"/>
    <property type="molecule type" value="Genomic_DNA"/>
</dbReference>
<evidence type="ECO:0000256" key="2">
    <source>
        <dbReference type="ARBA" id="ARBA00022840"/>
    </source>
</evidence>
<accession>A0A448TRI5</accession>
<keyword evidence="1" id="KW-0547">Nucleotide-binding</keyword>
<dbReference type="InterPro" id="IPR003439">
    <property type="entry name" value="ABC_transporter-like_ATP-bd"/>
</dbReference>
<keyword evidence="5" id="KW-1185">Reference proteome</keyword>
<dbReference type="PANTHER" id="PTHR43038">
    <property type="entry name" value="ATP-BINDING CASSETTE, SUB-FAMILY H, MEMBER 1"/>
    <property type="match status" value="1"/>
</dbReference>
<dbReference type="CDD" id="cd03263">
    <property type="entry name" value="ABC_subfamily_A"/>
    <property type="match status" value="1"/>
</dbReference>
<dbReference type="PROSITE" id="PS00211">
    <property type="entry name" value="ABC_TRANSPORTER_1"/>
    <property type="match status" value="1"/>
</dbReference>
<dbReference type="RefSeq" id="WP_126597860.1">
    <property type="nucleotide sequence ID" value="NZ_LR134510.1"/>
</dbReference>
<dbReference type="AlphaFoldDB" id="A0A448TRI5"/>
<dbReference type="KEGG" id="adp:NCTC12871_00024"/>